<name>A0A0B2UN65_TOXCA</name>
<evidence type="ECO:0000256" key="1">
    <source>
        <dbReference type="SAM" id="MobiDB-lite"/>
    </source>
</evidence>
<protein>
    <submittedName>
        <fullName evidence="2">Uncharacterized protein</fullName>
    </submittedName>
</protein>
<feature type="region of interest" description="Disordered" evidence="1">
    <location>
        <begin position="124"/>
        <end position="143"/>
    </location>
</feature>
<evidence type="ECO:0000313" key="3">
    <source>
        <dbReference type="Proteomes" id="UP000031036"/>
    </source>
</evidence>
<reference evidence="2 3" key="1">
    <citation type="submission" date="2014-11" db="EMBL/GenBank/DDBJ databases">
        <title>Genetic blueprint of the zoonotic pathogen Toxocara canis.</title>
        <authorList>
            <person name="Zhu X.-Q."/>
            <person name="Korhonen P.K."/>
            <person name="Cai H."/>
            <person name="Young N.D."/>
            <person name="Nejsum P."/>
            <person name="von Samson-Himmelstjerna G."/>
            <person name="Boag P.R."/>
            <person name="Tan P."/>
            <person name="Li Q."/>
            <person name="Min J."/>
            <person name="Yang Y."/>
            <person name="Wang X."/>
            <person name="Fang X."/>
            <person name="Hall R.S."/>
            <person name="Hofmann A."/>
            <person name="Sternberg P.W."/>
            <person name="Jex A.R."/>
            <person name="Gasser R.B."/>
        </authorList>
    </citation>
    <scope>NUCLEOTIDE SEQUENCE [LARGE SCALE GENOMIC DNA]</scope>
    <source>
        <strain evidence="2">PN_DK_2014</strain>
    </source>
</reference>
<comment type="caution">
    <text evidence="2">The sequence shown here is derived from an EMBL/GenBank/DDBJ whole genome shotgun (WGS) entry which is preliminary data.</text>
</comment>
<accession>A0A0B2UN65</accession>
<dbReference type="AlphaFoldDB" id="A0A0B2UN65"/>
<dbReference type="EMBL" id="JPKZ01022849">
    <property type="protein sequence ID" value="KHN70783.1"/>
    <property type="molecule type" value="Genomic_DNA"/>
</dbReference>
<feature type="region of interest" description="Disordered" evidence="1">
    <location>
        <begin position="36"/>
        <end position="55"/>
    </location>
</feature>
<dbReference type="Proteomes" id="UP000031036">
    <property type="component" value="Unassembled WGS sequence"/>
</dbReference>
<gene>
    <name evidence="2" type="ORF">Tcan_18914</name>
</gene>
<organism evidence="2 3">
    <name type="scientific">Toxocara canis</name>
    <name type="common">Canine roundworm</name>
    <dbReference type="NCBI Taxonomy" id="6265"/>
    <lineage>
        <taxon>Eukaryota</taxon>
        <taxon>Metazoa</taxon>
        <taxon>Ecdysozoa</taxon>
        <taxon>Nematoda</taxon>
        <taxon>Chromadorea</taxon>
        <taxon>Rhabditida</taxon>
        <taxon>Spirurina</taxon>
        <taxon>Ascaridomorpha</taxon>
        <taxon>Ascaridoidea</taxon>
        <taxon>Toxocaridae</taxon>
        <taxon>Toxocara</taxon>
    </lineage>
</organism>
<evidence type="ECO:0000313" key="2">
    <source>
        <dbReference type="EMBL" id="KHN70783.1"/>
    </source>
</evidence>
<proteinExistence type="predicted"/>
<sequence length="175" mass="19519">MSSFAIRAFNRCCCFCARKHSNDDNKESKVKAAITHTSDADANNVEKRPPPQAQRSLNWQLDLSTIFSESLDFTDENCPPPTTVTPNSEIQIWGSPNTESHQSMLEHSCQALEVLAEYLTQNSRQTDGTSVLAHSTSKTQIDRTQPAKILPNEKVSAVQVIWDDARNAHFSVKQS</sequence>
<keyword evidence="3" id="KW-1185">Reference proteome</keyword>